<sequence>MSLKSLEPVPIRKTKHKRFPQLGIVAALVILIAAIVWALTAGRNGGGTGEQRPLKADFETVWAWADAEYAGGSQSAEWAFRWDGAAGVKAVRALAADLGFNLSGKLAEGGGTIDVVASNPEYEMTLWIRSRQPSGAIADPTEAAKDKELYDIVLLLNAAEHSRKQAVANAIAKVEDEVSRTGLDLRGGMTVKGLSTGEGAGSRIVKAAGASETEAYDDGHTSSLTYFSAKLGSKVQSGSNSVNLQIAESSSGTGGAPQLIVGVPLITGDYALQDP</sequence>
<dbReference type="OrthoDB" id="2661047at2"/>
<dbReference type="Gene3D" id="3.30.360.40">
    <property type="entry name" value="YwmB-like"/>
    <property type="match status" value="1"/>
</dbReference>
<keyword evidence="3" id="KW-1185">Reference proteome</keyword>
<comment type="caution">
    <text evidence="2">The sequence shown here is derived from an EMBL/GenBank/DDBJ whole genome shotgun (WGS) entry which is preliminary data.</text>
</comment>
<accession>A0A7X4YV05</accession>
<dbReference type="EMBL" id="JAAAMU010000025">
    <property type="protein sequence ID" value="NBC72958.1"/>
    <property type="molecule type" value="Genomic_DNA"/>
</dbReference>
<dbReference type="Proteomes" id="UP000558113">
    <property type="component" value="Unassembled WGS sequence"/>
</dbReference>
<evidence type="ECO:0000313" key="3">
    <source>
        <dbReference type="Proteomes" id="UP000558113"/>
    </source>
</evidence>
<dbReference type="AlphaFoldDB" id="A0A7X4YV05"/>
<keyword evidence="1" id="KW-0812">Transmembrane</keyword>
<evidence type="ECO:0000313" key="2">
    <source>
        <dbReference type="EMBL" id="NBC72958.1"/>
    </source>
</evidence>
<evidence type="ECO:0000256" key="1">
    <source>
        <dbReference type="SAM" id="Phobius"/>
    </source>
</evidence>
<keyword evidence="1" id="KW-1133">Transmembrane helix</keyword>
<proteinExistence type="predicted"/>
<name>A0A7X4YV05_9BACL</name>
<dbReference type="InterPro" id="IPR036209">
    <property type="entry name" value="YwmB-like_sf"/>
</dbReference>
<organism evidence="2 3">
    <name type="scientific">Paenibacillus sacheonensis</name>
    <dbReference type="NCBI Taxonomy" id="742054"/>
    <lineage>
        <taxon>Bacteria</taxon>
        <taxon>Bacillati</taxon>
        <taxon>Bacillota</taxon>
        <taxon>Bacilli</taxon>
        <taxon>Bacillales</taxon>
        <taxon>Paenibacillaceae</taxon>
        <taxon>Paenibacillus</taxon>
    </lineage>
</organism>
<gene>
    <name evidence="2" type="ORF">GT003_28670</name>
</gene>
<dbReference type="RefSeq" id="WP_161704455.1">
    <property type="nucleotide sequence ID" value="NZ_JAAAMU010000025.1"/>
</dbReference>
<evidence type="ECO:0008006" key="4">
    <source>
        <dbReference type="Google" id="ProtNLM"/>
    </source>
</evidence>
<dbReference type="SUPFAM" id="SSF143842">
    <property type="entry name" value="YwmB-like"/>
    <property type="match status" value="1"/>
</dbReference>
<reference evidence="2 3" key="1">
    <citation type="submission" date="2020-01" db="EMBL/GenBank/DDBJ databases">
        <title>Paenibacillus soybeanensis sp. nov. isolated from the nodules of soybean (Glycine max(L.) Merr).</title>
        <authorList>
            <person name="Wang H."/>
        </authorList>
    </citation>
    <scope>NUCLEOTIDE SEQUENCE [LARGE SCALE GENOMIC DNA]</scope>
    <source>
        <strain evidence="2 3">DSM 23054</strain>
    </source>
</reference>
<keyword evidence="1" id="KW-0472">Membrane</keyword>
<dbReference type="Pfam" id="PF08680">
    <property type="entry name" value="DUF1779"/>
    <property type="match status" value="1"/>
</dbReference>
<dbReference type="InterPro" id="IPR014794">
    <property type="entry name" value="DUF1779"/>
</dbReference>
<protein>
    <recommendedName>
        <fullName evidence="4">TATA-box binding protein</fullName>
    </recommendedName>
</protein>
<feature type="transmembrane region" description="Helical" evidence="1">
    <location>
        <begin position="21"/>
        <end position="39"/>
    </location>
</feature>